<dbReference type="AlphaFoldDB" id="A0A1G6J120"/>
<evidence type="ECO:0000256" key="2">
    <source>
        <dbReference type="ARBA" id="ARBA00022475"/>
    </source>
</evidence>
<dbReference type="EMBL" id="FMZZ01000001">
    <property type="protein sequence ID" value="SDC12015.1"/>
    <property type="molecule type" value="Genomic_DNA"/>
</dbReference>
<keyword evidence="4 11" id="KW-0808">Transferase</keyword>
<sequence length="528" mass="53767">MGLSVRVFGLHPVSVLLPQALAGVGAVWLLCAAVRRWFGAGAGLLAGAALAVTPVAALMFRFNNPDALLVLLLVAGGYCVVRAVEKPGFGWLMLAGVAVGFGFLTKMMQAFLVLPAFGLVYLVAAPVGVGRRIAHLGGALGALVVAGGWWVAVVELVPAGSRPYIGGSQTDSVLELALGYNGLGRLTGDEVGSVGGGAGWGQPGWTRLFDDEMGSEIAWLLPAALLALAGGLWLTRRAPRTDLTRAGLLLWGGWLVVTGVVFSQMDGIIHSYYAVALAPAVAALVGIGAVVAWRRRTEPAVVGVLAAGIAVTAVEASLLLAREGEWLPWLRPLVLFGGLVVAALAVLLPVLPAAFGRGVGVCALVVTLMAPAAYSVATAAVPHSGALPSVGPADATAMRPGGGRGGGGGFGGLLGAPTPTAEVAGVLAAGAEEYRWAAAVVGSNNAAGYQLGARVPVLAVGGFNGTDPAPTLDEFQRLVAERRVHWFIAGTLLPADSGSDASWEISAWVEANYDSTTVDGVTLYDLSR</sequence>
<feature type="domain" description="Glycosyltransferase RgtA/B/C/D-like" evidence="9">
    <location>
        <begin position="3"/>
        <end position="146"/>
    </location>
</feature>
<feature type="transmembrane region" description="Helical" evidence="8">
    <location>
        <begin position="38"/>
        <end position="60"/>
    </location>
</feature>
<feature type="transmembrane region" description="Helical" evidence="8">
    <location>
        <begin position="217"/>
        <end position="234"/>
    </location>
</feature>
<organism evidence="11 12">
    <name type="scientific">Actinokineospora iranica</name>
    <dbReference type="NCBI Taxonomy" id="1271860"/>
    <lineage>
        <taxon>Bacteria</taxon>
        <taxon>Bacillati</taxon>
        <taxon>Actinomycetota</taxon>
        <taxon>Actinomycetes</taxon>
        <taxon>Pseudonocardiales</taxon>
        <taxon>Pseudonocardiaceae</taxon>
        <taxon>Actinokineospora</taxon>
    </lineage>
</organism>
<name>A0A1G6J120_9PSEU</name>
<keyword evidence="2" id="KW-1003">Cell membrane</keyword>
<dbReference type="Pfam" id="PF24878">
    <property type="entry name" value="YkcB_C"/>
    <property type="match status" value="1"/>
</dbReference>
<dbReference type="InterPro" id="IPR038731">
    <property type="entry name" value="RgtA/B/C-like"/>
</dbReference>
<evidence type="ECO:0000256" key="7">
    <source>
        <dbReference type="ARBA" id="ARBA00023136"/>
    </source>
</evidence>
<dbReference type="GO" id="GO:0009103">
    <property type="term" value="P:lipopolysaccharide biosynthetic process"/>
    <property type="evidence" value="ECO:0007669"/>
    <property type="project" value="UniProtKB-ARBA"/>
</dbReference>
<dbReference type="PANTHER" id="PTHR33908">
    <property type="entry name" value="MANNOSYLTRANSFERASE YKCB-RELATED"/>
    <property type="match status" value="1"/>
</dbReference>
<evidence type="ECO:0000256" key="8">
    <source>
        <dbReference type="SAM" id="Phobius"/>
    </source>
</evidence>
<dbReference type="GO" id="GO:0010041">
    <property type="term" value="P:response to iron(III) ion"/>
    <property type="evidence" value="ECO:0007669"/>
    <property type="project" value="TreeGrafter"/>
</dbReference>
<comment type="subcellular location">
    <subcellularLocation>
        <location evidence="1">Cell membrane</location>
        <topology evidence="1">Multi-pass membrane protein</topology>
    </subcellularLocation>
</comment>
<keyword evidence="6 8" id="KW-1133">Transmembrane helix</keyword>
<dbReference type="GO" id="GO:0016763">
    <property type="term" value="F:pentosyltransferase activity"/>
    <property type="evidence" value="ECO:0007669"/>
    <property type="project" value="TreeGrafter"/>
</dbReference>
<feature type="transmembrane region" description="Helical" evidence="8">
    <location>
        <begin position="133"/>
        <end position="152"/>
    </location>
</feature>
<feature type="domain" description="Putative mannosyltransferase YkcA/B-like C-terminal" evidence="10">
    <location>
        <begin position="426"/>
        <end position="512"/>
    </location>
</feature>
<dbReference type="PANTHER" id="PTHR33908:SF3">
    <property type="entry name" value="UNDECAPRENYL PHOSPHATE-ALPHA-4-AMINO-4-DEOXY-L-ARABINOSE ARABINOSYL TRANSFERASE"/>
    <property type="match status" value="1"/>
</dbReference>
<reference evidence="12" key="1">
    <citation type="submission" date="2016-10" db="EMBL/GenBank/DDBJ databases">
        <authorList>
            <person name="Varghese N."/>
            <person name="Submissions S."/>
        </authorList>
    </citation>
    <scope>NUCLEOTIDE SEQUENCE [LARGE SCALE GENOMIC DNA]</scope>
    <source>
        <strain evidence="12">IBRC-M 10403</strain>
    </source>
</reference>
<feature type="transmembrane region" description="Helical" evidence="8">
    <location>
        <begin position="300"/>
        <end position="321"/>
    </location>
</feature>
<dbReference type="Pfam" id="PF13231">
    <property type="entry name" value="PMT_2"/>
    <property type="match status" value="1"/>
</dbReference>
<dbReference type="Proteomes" id="UP000199501">
    <property type="component" value="Unassembled WGS sequence"/>
</dbReference>
<feature type="transmembrane region" description="Helical" evidence="8">
    <location>
        <begin position="271"/>
        <end position="293"/>
    </location>
</feature>
<evidence type="ECO:0000256" key="4">
    <source>
        <dbReference type="ARBA" id="ARBA00022679"/>
    </source>
</evidence>
<feature type="transmembrane region" description="Helical" evidence="8">
    <location>
        <begin position="358"/>
        <end position="377"/>
    </location>
</feature>
<keyword evidence="3" id="KW-0328">Glycosyltransferase</keyword>
<evidence type="ECO:0000256" key="3">
    <source>
        <dbReference type="ARBA" id="ARBA00022676"/>
    </source>
</evidence>
<evidence type="ECO:0000313" key="11">
    <source>
        <dbReference type="EMBL" id="SDC12015.1"/>
    </source>
</evidence>
<evidence type="ECO:0000256" key="5">
    <source>
        <dbReference type="ARBA" id="ARBA00022692"/>
    </source>
</evidence>
<proteinExistence type="predicted"/>
<feature type="transmembrane region" description="Helical" evidence="8">
    <location>
        <begin position="67"/>
        <end position="84"/>
    </location>
</feature>
<dbReference type="STRING" id="1271860.SAMN05216174_101172"/>
<keyword evidence="5 8" id="KW-0812">Transmembrane</keyword>
<evidence type="ECO:0000259" key="10">
    <source>
        <dbReference type="Pfam" id="PF24878"/>
    </source>
</evidence>
<evidence type="ECO:0000256" key="1">
    <source>
        <dbReference type="ARBA" id="ARBA00004651"/>
    </source>
</evidence>
<evidence type="ECO:0000256" key="6">
    <source>
        <dbReference type="ARBA" id="ARBA00022989"/>
    </source>
</evidence>
<feature type="transmembrane region" description="Helical" evidence="8">
    <location>
        <begin position="246"/>
        <end position="265"/>
    </location>
</feature>
<accession>A0A1G6J120</accession>
<evidence type="ECO:0000259" key="9">
    <source>
        <dbReference type="Pfam" id="PF13231"/>
    </source>
</evidence>
<dbReference type="InterPro" id="IPR050297">
    <property type="entry name" value="LipidA_mod_glycosyltrf_83"/>
</dbReference>
<keyword evidence="12" id="KW-1185">Reference proteome</keyword>
<feature type="transmembrane region" description="Helical" evidence="8">
    <location>
        <begin position="90"/>
        <end position="121"/>
    </location>
</feature>
<dbReference type="GO" id="GO:0005886">
    <property type="term" value="C:plasma membrane"/>
    <property type="evidence" value="ECO:0007669"/>
    <property type="project" value="UniProtKB-SubCell"/>
</dbReference>
<keyword evidence="7 8" id="KW-0472">Membrane</keyword>
<evidence type="ECO:0000313" key="12">
    <source>
        <dbReference type="Proteomes" id="UP000199501"/>
    </source>
</evidence>
<gene>
    <name evidence="11" type="ORF">SAMN05216174_101172</name>
</gene>
<feature type="transmembrane region" description="Helical" evidence="8">
    <location>
        <begin position="333"/>
        <end position="351"/>
    </location>
</feature>
<protein>
    <submittedName>
        <fullName evidence="11">4-amino-4-deoxy-L-arabinose transferase</fullName>
    </submittedName>
</protein>
<dbReference type="InterPro" id="IPR056785">
    <property type="entry name" value="YkcA/B-like_C"/>
</dbReference>